<dbReference type="PROSITE" id="PS00660">
    <property type="entry name" value="FERM_1"/>
    <property type="match status" value="1"/>
</dbReference>
<dbReference type="InterPro" id="IPR014352">
    <property type="entry name" value="FERM/acyl-CoA-bd_prot_sf"/>
</dbReference>
<evidence type="ECO:0000256" key="1">
    <source>
        <dbReference type="ARBA" id="ARBA00004282"/>
    </source>
</evidence>
<dbReference type="GO" id="GO:0031032">
    <property type="term" value="P:actomyosin structure organization"/>
    <property type="evidence" value="ECO:0007669"/>
    <property type="project" value="TreeGrafter"/>
</dbReference>
<dbReference type="Gene3D" id="3.10.20.90">
    <property type="entry name" value="Phosphatidylinositol 3-kinase Catalytic Subunit, Chain A, domain 1"/>
    <property type="match status" value="1"/>
</dbReference>
<evidence type="ECO:0000256" key="3">
    <source>
        <dbReference type="ARBA" id="ARBA00022490"/>
    </source>
</evidence>
<dbReference type="EMBL" id="JBAMIC010000003">
    <property type="protein sequence ID" value="KAK7109807.1"/>
    <property type="molecule type" value="Genomic_DNA"/>
</dbReference>
<dbReference type="GO" id="GO:0070161">
    <property type="term" value="C:anchoring junction"/>
    <property type="evidence" value="ECO:0007669"/>
    <property type="project" value="UniProtKB-SubCell"/>
</dbReference>
<feature type="compositionally biased region" description="Low complexity" evidence="5">
    <location>
        <begin position="431"/>
        <end position="451"/>
    </location>
</feature>
<dbReference type="Gene3D" id="1.20.80.10">
    <property type="match status" value="1"/>
</dbReference>
<dbReference type="SMART" id="SM01196">
    <property type="entry name" value="FERM_C"/>
    <property type="match status" value="1"/>
</dbReference>
<protein>
    <recommendedName>
        <fullName evidence="6">FERM domain-containing protein</fullName>
    </recommendedName>
</protein>
<dbReference type="InterPro" id="IPR000299">
    <property type="entry name" value="FERM_domain"/>
</dbReference>
<dbReference type="Pfam" id="PF09379">
    <property type="entry name" value="FERM_N"/>
    <property type="match status" value="1"/>
</dbReference>
<dbReference type="InterPro" id="IPR018980">
    <property type="entry name" value="FERM_PH-like_C"/>
</dbReference>
<dbReference type="FunFam" id="3.10.20.90:FF:000024">
    <property type="entry name" value="Erythrocyte membrane protein band 4.1-like 5"/>
    <property type="match status" value="1"/>
</dbReference>
<dbReference type="InterPro" id="IPR019748">
    <property type="entry name" value="FERM_central"/>
</dbReference>
<feature type="compositionally biased region" description="Acidic residues" evidence="5">
    <location>
        <begin position="919"/>
        <end position="929"/>
    </location>
</feature>
<dbReference type="InterPro" id="IPR029071">
    <property type="entry name" value="Ubiquitin-like_domsf"/>
</dbReference>
<dbReference type="InterPro" id="IPR035963">
    <property type="entry name" value="FERM_2"/>
</dbReference>
<dbReference type="GO" id="GO:0005856">
    <property type="term" value="C:cytoskeleton"/>
    <property type="evidence" value="ECO:0007669"/>
    <property type="project" value="TreeGrafter"/>
</dbReference>
<dbReference type="SUPFAM" id="SSF47031">
    <property type="entry name" value="Second domain of FERM"/>
    <property type="match status" value="1"/>
</dbReference>
<dbReference type="Gene3D" id="2.30.29.30">
    <property type="entry name" value="Pleckstrin-homology domain (PH domain)/Phosphotyrosine-binding domain (PTB)"/>
    <property type="match status" value="1"/>
</dbReference>
<dbReference type="FunFam" id="2.30.29.30:FF:000002">
    <property type="entry name" value="Band 4.1-like protein 5 isoform 1"/>
    <property type="match status" value="1"/>
</dbReference>
<evidence type="ECO:0000256" key="5">
    <source>
        <dbReference type="SAM" id="MobiDB-lite"/>
    </source>
</evidence>
<dbReference type="AlphaFoldDB" id="A0AAN9BQD4"/>
<evidence type="ECO:0000256" key="2">
    <source>
        <dbReference type="ARBA" id="ARBA00004496"/>
    </source>
</evidence>
<proteinExistence type="predicted"/>
<feature type="compositionally biased region" description="Polar residues" evidence="5">
    <location>
        <begin position="761"/>
        <end position="770"/>
    </location>
</feature>
<keyword evidence="4" id="KW-0965">Cell junction</keyword>
<dbReference type="InterPro" id="IPR019749">
    <property type="entry name" value="Band_41_domain"/>
</dbReference>
<keyword evidence="3" id="KW-0963">Cytoplasm</keyword>
<keyword evidence="8" id="KW-1185">Reference proteome</keyword>
<reference evidence="7 8" key="1">
    <citation type="submission" date="2024-02" db="EMBL/GenBank/DDBJ databases">
        <title>Chromosome-scale genome assembly of the rough periwinkle Littorina saxatilis.</title>
        <authorList>
            <person name="De Jode A."/>
            <person name="Faria R."/>
            <person name="Formenti G."/>
            <person name="Sims Y."/>
            <person name="Smith T.P."/>
            <person name="Tracey A."/>
            <person name="Wood J.M.D."/>
            <person name="Zagrodzka Z.B."/>
            <person name="Johannesson K."/>
            <person name="Butlin R.K."/>
            <person name="Leder E.H."/>
        </authorList>
    </citation>
    <scope>NUCLEOTIDE SEQUENCE [LARGE SCALE GENOMIC DNA]</scope>
    <source>
        <strain evidence="7">Snail1</strain>
        <tissue evidence="7">Muscle</tissue>
    </source>
</reference>
<accession>A0AAN9BQD4</accession>
<feature type="compositionally biased region" description="Basic and acidic residues" evidence="5">
    <location>
        <begin position="604"/>
        <end position="617"/>
    </location>
</feature>
<dbReference type="SUPFAM" id="SSF54236">
    <property type="entry name" value="Ubiquitin-like"/>
    <property type="match status" value="1"/>
</dbReference>
<dbReference type="SUPFAM" id="SSF50729">
    <property type="entry name" value="PH domain-like"/>
    <property type="match status" value="1"/>
</dbReference>
<dbReference type="GO" id="GO:0005737">
    <property type="term" value="C:cytoplasm"/>
    <property type="evidence" value="ECO:0007669"/>
    <property type="project" value="UniProtKB-SubCell"/>
</dbReference>
<dbReference type="Pfam" id="PF09380">
    <property type="entry name" value="FERM_C"/>
    <property type="match status" value="1"/>
</dbReference>
<feature type="compositionally biased region" description="Acidic residues" evidence="5">
    <location>
        <begin position="618"/>
        <end position="631"/>
    </location>
</feature>
<dbReference type="PROSITE" id="PS50057">
    <property type="entry name" value="FERM_3"/>
    <property type="match status" value="1"/>
</dbReference>
<dbReference type="PROSITE" id="PS00661">
    <property type="entry name" value="FERM_2"/>
    <property type="match status" value="1"/>
</dbReference>
<comment type="subcellular location">
    <subcellularLocation>
        <location evidence="1">Cell junction</location>
    </subcellularLocation>
    <subcellularLocation>
        <location evidence="2">Cytoplasm</location>
    </subcellularLocation>
</comment>
<evidence type="ECO:0000256" key="4">
    <source>
        <dbReference type="ARBA" id="ARBA00022949"/>
    </source>
</evidence>
<feature type="compositionally biased region" description="Basic and acidic residues" evidence="5">
    <location>
        <begin position="584"/>
        <end position="597"/>
    </location>
</feature>
<dbReference type="CDD" id="cd14473">
    <property type="entry name" value="FERM_B-lobe"/>
    <property type="match status" value="1"/>
</dbReference>
<dbReference type="InterPro" id="IPR019747">
    <property type="entry name" value="FERM_CS"/>
</dbReference>
<evidence type="ECO:0000313" key="7">
    <source>
        <dbReference type="EMBL" id="KAK7109807.1"/>
    </source>
</evidence>
<dbReference type="SMART" id="SM00295">
    <property type="entry name" value="B41"/>
    <property type="match status" value="1"/>
</dbReference>
<dbReference type="Pfam" id="PF08736">
    <property type="entry name" value="FA"/>
    <property type="match status" value="1"/>
</dbReference>
<dbReference type="Pfam" id="PF00373">
    <property type="entry name" value="FERM_M"/>
    <property type="match status" value="1"/>
</dbReference>
<name>A0AAN9BQD4_9CAEN</name>
<feature type="compositionally biased region" description="Pro residues" evidence="5">
    <location>
        <begin position="773"/>
        <end position="783"/>
    </location>
</feature>
<dbReference type="Proteomes" id="UP001374579">
    <property type="component" value="Unassembled WGS sequence"/>
</dbReference>
<dbReference type="InterPro" id="IPR018979">
    <property type="entry name" value="FERM_N"/>
</dbReference>
<feature type="domain" description="FERM" evidence="6">
    <location>
        <begin position="33"/>
        <end position="317"/>
    </location>
</feature>
<feature type="region of interest" description="Disordered" evidence="5">
    <location>
        <begin position="584"/>
        <end position="1052"/>
    </location>
</feature>
<dbReference type="PANTHER" id="PTHR23280:SF25">
    <property type="entry name" value="MOESIN_EZRIN_RADIXIN HOMOLOG 1"/>
    <property type="match status" value="1"/>
</dbReference>
<feature type="compositionally biased region" description="Polar residues" evidence="5">
    <location>
        <begin position="954"/>
        <end position="966"/>
    </location>
</feature>
<dbReference type="PRINTS" id="PR00935">
    <property type="entry name" value="BAND41"/>
</dbReference>
<sequence length="1089" mass="120892">MSAFFRFLSKRRSRRTQHRTEIGQALDKKKNVLTCTIMLLDGTDLTVDIPKKSHGQVLLEQVFYHLDILEKDYFGLQYTDHYNVNHWLDVTKQIRKQVKIGPPYTFRFKVKFYSSEPNNLHEELTRYMFFLQLKHDIYAGRLTCEHDTLVELAALALQSELGDFDPAVHTPGYISEFRFIPQQTERLELDIYEKYQTVTGLNPAQAELQFLNKAKWLEMYGVDMHCVMGRDTCEYKLGLTPTGILVFEGAQKIGLFFWPKMTRLDFKGKKLTLVAVEDDESGQSQDHIFVFRLQSEKACKHLWKCAVEHHAFFRLKGPVQGTNARQNFFRMGSRFRYSGRTEYQTAATNRARRSVKFERKPSQRYSRRPTFERKEREERMKRDRDSRRPDRGDRHRNADREERRGDRERDRPSTTKATVETTFDAVDSRTSNPSSPRESVRSSSSTSNSPTPTVPASPTPNAEHRRRTESPPPRPPQSAIDRLDSLIKGGGTLERKEKKVNGDVAGASTSAATNVDNNLRESSESAIAKIKNLDESKPVLVKHKDVNTFKNNQVKFTGGAASIPPEQMKCNILKARMEEDLKKADVDVKEEVEERVHLPRKSSTSKEDTVCHARQESAAEESDDNDDEDDSMSTSDDRANLMSATSKPAKLSTSFQNGYDSLDRRNNSHMSDTGSIDRKSRRSSHGSETSERRKHSSVASDASERERRKLSQSSDVFLPSAKVIPQPVDSAKAKGPALSLPANTLPPMPPGPHSPHRERTSASGPRTYNTLPKPAPPARPPSPRISKTCASSSTSGKGEILINYPAGGANGPPPASPKPRSTNPFFDDDETEGSLVRAKPSPKPKPMPRSINPFEDDGEESGGDTNSLLRSSKRRRAPLPPSQVPPGSPTPAQAPATPPRPPRKPISKSDSYPGKNPFDDDDDDGEDETDRGGRNGSGKESSASPPLRPKTWSKIPTPTARGSTKGATPPPRPPPTNSAKKGPGARSPPQSPLGVRASKPPHPSPPSSKRSPQGGGSDGDSPTGKDALVIETSFTGTKQVTRKMLSSVSNAKTTVITSSDHKADGPLSPWMVATGTDKKERKVTLTTEL</sequence>
<feature type="compositionally biased region" description="Pro residues" evidence="5">
    <location>
        <begin position="744"/>
        <end position="753"/>
    </location>
</feature>
<dbReference type="SMART" id="SM01195">
    <property type="entry name" value="FA"/>
    <property type="match status" value="1"/>
</dbReference>
<dbReference type="GO" id="GO:0005886">
    <property type="term" value="C:plasma membrane"/>
    <property type="evidence" value="ECO:0007669"/>
    <property type="project" value="UniProtKB-ARBA"/>
</dbReference>
<dbReference type="InterPro" id="IPR014847">
    <property type="entry name" value="FA"/>
</dbReference>
<feature type="compositionally biased region" description="Pro residues" evidence="5">
    <location>
        <begin position="878"/>
        <end position="889"/>
    </location>
</feature>
<dbReference type="PANTHER" id="PTHR23280">
    <property type="entry name" value="4.1 G PROTEIN"/>
    <property type="match status" value="1"/>
</dbReference>
<feature type="compositionally biased region" description="Polar residues" evidence="5">
    <location>
        <begin position="1032"/>
        <end position="1052"/>
    </location>
</feature>
<dbReference type="CDD" id="cd17108">
    <property type="entry name" value="FERM_F1_EPB41L5_like"/>
    <property type="match status" value="1"/>
</dbReference>
<comment type="caution">
    <text evidence="7">The sequence shown here is derived from an EMBL/GenBank/DDBJ whole genome shotgun (WGS) entry which is preliminary data.</text>
</comment>
<feature type="compositionally biased region" description="Basic and acidic residues" evidence="5">
    <location>
        <begin position="369"/>
        <end position="413"/>
    </location>
</feature>
<gene>
    <name evidence="7" type="ORF">V1264_013789</name>
</gene>
<dbReference type="FunFam" id="1.20.80.10:FF:000003">
    <property type="entry name" value="Tyrosine-protein phosphatase non-receptor type 4"/>
    <property type="match status" value="1"/>
</dbReference>
<dbReference type="CDD" id="cd13186">
    <property type="entry name" value="FERM_C_NBL4_NBL5"/>
    <property type="match status" value="1"/>
</dbReference>
<evidence type="ECO:0000313" key="8">
    <source>
        <dbReference type="Proteomes" id="UP001374579"/>
    </source>
</evidence>
<organism evidence="7 8">
    <name type="scientific">Littorina saxatilis</name>
    <dbReference type="NCBI Taxonomy" id="31220"/>
    <lineage>
        <taxon>Eukaryota</taxon>
        <taxon>Metazoa</taxon>
        <taxon>Spiralia</taxon>
        <taxon>Lophotrochozoa</taxon>
        <taxon>Mollusca</taxon>
        <taxon>Gastropoda</taxon>
        <taxon>Caenogastropoda</taxon>
        <taxon>Littorinimorpha</taxon>
        <taxon>Littorinoidea</taxon>
        <taxon>Littorinidae</taxon>
        <taxon>Littorina</taxon>
    </lineage>
</organism>
<feature type="compositionally biased region" description="Polar residues" evidence="5">
    <location>
        <begin position="642"/>
        <end position="659"/>
    </location>
</feature>
<feature type="region of interest" description="Disordered" evidence="5">
    <location>
        <begin position="343"/>
        <end position="482"/>
    </location>
</feature>
<dbReference type="InterPro" id="IPR011993">
    <property type="entry name" value="PH-like_dom_sf"/>
</dbReference>
<evidence type="ECO:0000259" key="6">
    <source>
        <dbReference type="PROSITE" id="PS50057"/>
    </source>
</evidence>